<gene>
    <name evidence="1" type="ORF">G3446_23740</name>
</gene>
<dbReference type="RefSeq" id="WP_164455990.1">
    <property type="nucleotide sequence ID" value="NZ_JAAIJQ010000116.1"/>
</dbReference>
<reference evidence="1 2" key="1">
    <citation type="submission" date="2020-02" db="EMBL/GenBank/DDBJ databases">
        <title>Genome sequences of Thiorhodococcus mannitoliphagus and Thiorhodococcus minor, purple sulfur photosynthetic bacteria in the gammaproteobacterial family, Chromatiaceae.</title>
        <authorList>
            <person name="Aviles F.A."/>
            <person name="Meyer T.E."/>
            <person name="Kyndt J.A."/>
        </authorList>
    </citation>
    <scope>NUCLEOTIDE SEQUENCE [LARGE SCALE GENOMIC DNA]</scope>
    <source>
        <strain evidence="1 2">DSM 11518</strain>
    </source>
</reference>
<protein>
    <submittedName>
        <fullName evidence="1">Uncharacterized protein</fullName>
    </submittedName>
</protein>
<evidence type="ECO:0000313" key="2">
    <source>
        <dbReference type="Proteomes" id="UP000483379"/>
    </source>
</evidence>
<proteinExistence type="predicted"/>
<organism evidence="1 2">
    <name type="scientific">Thiorhodococcus minor</name>
    <dbReference type="NCBI Taxonomy" id="57489"/>
    <lineage>
        <taxon>Bacteria</taxon>
        <taxon>Pseudomonadati</taxon>
        <taxon>Pseudomonadota</taxon>
        <taxon>Gammaproteobacteria</taxon>
        <taxon>Chromatiales</taxon>
        <taxon>Chromatiaceae</taxon>
        <taxon>Thiorhodococcus</taxon>
    </lineage>
</organism>
<keyword evidence="2" id="KW-1185">Reference proteome</keyword>
<dbReference type="AlphaFoldDB" id="A0A6M0K511"/>
<comment type="caution">
    <text evidence="1">The sequence shown here is derived from an EMBL/GenBank/DDBJ whole genome shotgun (WGS) entry which is preliminary data.</text>
</comment>
<accession>A0A6M0K511</accession>
<name>A0A6M0K511_9GAMM</name>
<sequence length="69" mass="8302">MESSIKQFQTTIRGYRASVRELIVGRDGYAEQAKELGEQLELREKLVERPRHNYHLLREEYDRLYGFTQ</sequence>
<dbReference type="EMBL" id="JAAIJQ010000116">
    <property type="protein sequence ID" value="NEV64842.1"/>
    <property type="molecule type" value="Genomic_DNA"/>
</dbReference>
<evidence type="ECO:0000313" key="1">
    <source>
        <dbReference type="EMBL" id="NEV64842.1"/>
    </source>
</evidence>
<dbReference type="Proteomes" id="UP000483379">
    <property type="component" value="Unassembled WGS sequence"/>
</dbReference>